<dbReference type="SUPFAM" id="SSF52518">
    <property type="entry name" value="Thiamin diphosphate-binding fold (THDP-binding)"/>
    <property type="match status" value="2"/>
</dbReference>
<dbReference type="InterPro" id="IPR029061">
    <property type="entry name" value="THDP-binding"/>
</dbReference>
<dbReference type="InterPro" id="IPR004433">
    <property type="entry name" value="MenaQ_synth_MenD"/>
</dbReference>
<protein>
    <recommendedName>
        <fullName evidence="6">Thiamine pyrophosphate enzyme N-terminal TPP-binding domain-containing protein</fullName>
    </recommendedName>
</protein>
<evidence type="ECO:0000256" key="1">
    <source>
        <dbReference type="ARBA" id="ARBA00022679"/>
    </source>
</evidence>
<dbReference type="Gene3D" id="3.40.50.970">
    <property type="match status" value="2"/>
</dbReference>
<evidence type="ECO:0000259" key="6">
    <source>
        <dbReference type="Pfam" id="PF02776"/>
    </source>
</evidence>
<dbReference type="PANTHER" id="PTHR42916:SF1">
    <property type="entry name" value="PROTEIN PHYLLO, CHLOROPLASTIC"/>
    <property type="match status" value="1"/>
</dbReference>
<evidence type="ECO:0000313" key="7">
    <source>
        <dbReference type="EMBL" id="SVA22229.1"/>
    </source>
</evidence>
<evidence type="ECO:0000256" key="5">
    <source>
        <dbReference type="ARBA" id="ARBA00023211"/>
    </source>
</evidence>
<evidence type="ECO:0000256" key="4">
    <source>
        <dbReference type="ARBA" id="ARBA00023052"/>
    </source>
</evidence>
<dbReference type="GO" id="GO:0046872">
    <property type="term" value="F:metal ion binding"/>
    <property type="evidence" value="ECO:0007669"/>
    <property type="project" value="UniProtKB-KW"/>
</dbReference>
<dbReference type="PANTHER" id="PTHR42916">
    <property type="entry name" value="2-SUCCINYL-5-ENOLPYRUVYL-6-HYDROXY-3-CYCLOHEXENE-1-CARBOXYLATE SYNTHASE"/>
    <property type="match status" value="1"/>
</dbReference>
<keyword evidence="4" id="KW-0786">Thiamine pyrophosphate</keyword>
<dbReference type="PIRSF" id="PIRSF004983">
    <property type="entry name" value="MenD"/>
    <property type="match status" value="1"/>
</dbReference>
<proteinExistence type="inferred from homology"/>
<reference evidence="7" key="1">
    <citation type="submission" date="2018-05" db="EMBL/GenBank/DDBJ databases">
        <authorList>
            <person name="Lanie J.A."/>
            <person name="Ng W.-L."/>
            <person name="Kazmierczak K.M."/>
            <person name="Andrzejewski T.M."/>
            <person name="Davidsen T.M."/>
            <person name="Wayne K.J."/>
            <person name="Tettelin H."/>
            <person name="Glass J.I."/>
            <person name="Rusch D."/>
            <person name="Podicherti R."/>
            <person name="Tsui H.-C.T."/>
            <person name="Winkler M.E."/>
        </authorList>
    </citation>
    <scope>NUCLEOTIDE SEQUENCE</scope>
</reference>
<gene>
    <name evidence="7" type="ORF">METZ01_LOCUS75083</name>
</gene>
<name>A0A381U291_9ZZZZ</name>
<dbReference type="Gene3D" id="3.40.50.1220">
    <property type="entry name" value="TPP-binding domain"/>
    <property type="match status" value="1"/>
</dbReference>
<accession>A0A381U291</accession>
<dbReference type="Pfam" id="PF02776">
    <property type="entry name" value="TPP_enzyme_N"/>
    <property type="match status" value="1"/>
</dbReference>
<dbReference type="CDD" id="cd02009">
    <property type="entry name" value="TPP_SHCHC_synthase"/>
    <property type="match status" value="1"/>
</dbReference>
<dbReference type="EMBL" id="UINC01005582">
    <property type="protein sequence ID" value="SVA22229.1"/>
    <property type="molecule type" value="Genomic_DNA"/>
</dbReference>
<dbReference type="AlphaFoldDB" id="A0A381U291"/>
<dbReference type="InterPro" id="IPR012001">
    <property type="entry name" value="Thiamin_PyroP_enz_TPP-bd_dom"/>
</dbReference>
<sequence length="551" mass="61286">MVGLCAEYGVEKAVVSPGSRCAPLLIGFGRHPDIETISVTDERSAGFMGLGLAQQSGKPVVLVCTSGTAAQNFTPAVTEAYYQNVSLIVLTADRPSEWIDQWDGQTIRQKNIYIDHIKGNFVYDKKNTDVAEAALNLALEGGKGPVHLNIPIREPFYPESLDDNVLTTEIRRAQRKDKINKIENAVWIEFESILNSSDKVLVLGGQLEPNSELVELLKQLDVAVTGDVISNLHGVDGVIKSSDLIFKTDDESLMPDFLVTLGRSMISKNLKLYLRKHKPKVHWHIGLGMVGNPFQSLTKTVATSPEVFLKEWIEKKQKNRLATKGTEIIKKLNDKSAYFSSLLEQQKMVNEKLRSLLEESDFNYFSAVKKVIQGLPKNSVLHLGNSMPVRIANFIGLNDPTIDVWCNRGTSGIDGVLSTAVGHSLAEPNRKHTLIIGDLSFFYDRNGLWLNHEFPNNLQIVILNDSGGGIFNMIPGPSSQGDLTELFTTQHQRTAKLTAKEFNMNYQGASSIEEITGWESGILEIFTDMKTNTETFRKIATKAPRHEEKQF</sequence>
<dbReference type="GO" id="GO:0009234">
    <property type="term" value="P:menaquinone biosynthetic process"/>
    <property type="evidence" value="ECO:0007669"/>
    <property type="project" value="InterPro"/>
</dbReference>
<organism evidence="7">
    <name type="scientific">marine metagenome</name>
    <dbReference type="NCBI Taxonomy" id="408172"/>
    <lineage>
        <taxon>unclassified sequences</taxon>
        <taxon>metagenomes</taxon>
        <taxon>ecological metagenomes</taxon>
    </lineage>
</organism>
<dbReference type="CDD" id="cd07037">
    <property type="entry name" value="TPP_PYR_MenD"/>
    <property type="match status" value="1"/>
</dbReference>
<evidence type="ECO:0000256" key="2">
    <source>
        <dbReference type="ARBA" id="ARBA00022723"/>
    </source>
</evidence>
<keyword evidence="1" id="KW-0808">Transferase</keyword>
<evidence type="ECO:0000256" key="3">
    <source>
        <dbReference type="ARBA" id="ARBA00022842"/>
    </source>
</evidence>
<feature type="domain" description="Thiamine pyrophosphate enzyme N-terminal TPP-binding" evidence="6">
    <location>
        <begin position="2"/>
        <end position="110"/>
    </location>
</feature>
<keyword evidence="3" id="KW-0460">Magnesium</keyword>
<dbReference type="GO" id="GO:0070204">
    <property type="term" value="F:2-succinyl-5-enolpyruvyl-6-hydroxy-3-cyclohexene-1-carboxylic-acid synthase activity"/>
    <property type="evidence" value="ECO:0007669"/>
    <property type="project" value="InterPro"/>
</dbReference>
<dbReference type="GO" id="GO:0030976">
    <property type="term" value="F:thiamine pyrophosphate binding"/>
    <property type="evidence" value="ECO:0007669"/>
    <property type="project" value="InterPro"/>
</dbReference>
<keyword evidence="5" id="KW-0464">Manganese</keyword>
<keyword evidence="2" id="KW-0479">Metal-binding</keyword>
<dbReference type="NCBIfam" id="TIGR00173">
    <property type="entry name" value="menD"/>
    <property type="match status" value="1"/>
</dbReference>
<dbReference type="HAMAP" id="MF_01659">
    <property type="entry name" value="MenD"/>
    <property type="match status" value="1"/>
</dbReference>